<sequence length="485" mass="51777">MFSGGLLRCLALLILSNRALSGTFLDEEPGTSAPIPYIILTEQDGTEEQIRVLRNILLEESVPGSLEGLTSERTGLVVFFKATITSVKAETIASLPGVQDVAPDKSLEEKEPPSSAPPPLLKPRQESIPIPPPPERPPKPIVVEEEDQAEAVRPSESIVQSDAVDELKVVSQPLGVRLQDLKGYAYAVEAGTGVTIYVMDSGANPRNSTGGGIQEWARMTGTKRFLYVGDVERVRNDPMDHGSCVASKVTGPAYGTAKNANLVMVKMPDIVTLSDILTALVKISDDVHRKRLAGKAVVNISMNHVIADNDPTSVARHYKLFLVRLMADDIVIVTASGNDVASGSQDVSTYPALFGETTDLIVVGAVTRSGTRPKYAQGSGAQLTTSAPGWVTCASGQYNNATRKKGNSFAAPIVAGVIAVWLSQPEYSRLQVPGQVAANVKAMVKTQSYQRAAGGPDVIWNGIDQRRRVCIVGVSLASSFRPFSC</sequence>
<keyword evidence="4 5" id="KW-0720">Serine protease</keyword>
<reference evidence="9 10" key="1">
    <citation type="journal article" date="2019" name="PLoS ONE">
        <title>Comparative genome analysis indicates high evolutionary potential of pathogenicity genes in Colletotrichum tanaceti.</title>
        <authorList>
            <person name="Lelwala R.V."/>
            <person name="Korhonen P.K."/>
            <person name="Young N.D."/>
            <person name="Scott J.B."/>
            <person name="Ades P.A."/>
            <person name="Gasser R.B."/>
            <person name="Taylor P.W.J."/>
        </authorList>
    </citation>
    <scope>NUCLEOTIDE SEQUENCE [LARGE SCALE GENOMIC DNA]</scope>
    <source>
        <strain evidence="9">BRIP57314</strain>
    </source>
</reference>
<dbReference type="SUPFAM" id="SSF52743">
    <property type="entry name" value="Subtilisin-like"/>
    <property type="match status" value="1"/>
</dbReference>
<dbReference type="InterPro" id="IPR036852">
    <property type="entry name" value="Peptidase_S8/S53_dom_sf"/>
</dbReference>
<dbReference type="PANTHER" id="PTHR43806:SF11">
    <property type="entry name" value="CEREVISIN-RELATED"/>
    <property type="match status" value="1"/>
</dbReference>
<evidence type="ECO:0000256" key="4">
    <source>
        <dbReference type="ARBA" id="ARBA00022825"/>
    </source>
</evidence>
<feature type="active site" description="Charge relay system" evidence="5">
    <location>
        <position position="241"/>
    </location>
</feature>
<dbReference type="AlphaFoldDB" id="A0A4U6XEA5"/>
<protein>
    <submittedName>
        <fullName evidence="9">Subtilisin-like protease 2</fullName>
    </submittedName>
</protein>
<dbReference type="Pfam" id="PF00082">
    <property type="entry name" value="Peptidase_S8"/>
    <property type="match status" value="1"/>
</dbReference>
<feature type="domain" description="Peptidase S8/S53" evidence="8">
    <location>
        <begin position="191"/>
        <end position="431"/>
    </location>
</feature>
<evidence type="ECO:0000313" key="9">
    <source>
        <dbReference type="EMBL" id="TKW54130.1"/>
    </source>
</evidence>
<feature type="chain" id="PRO_5020923800" evidence="7">
    <location>
        <begin position="22"/>
        <end position="485"/>
    </location>
</feature>
<dbReference type="InterPro" id="IPR000209">
    <property type="entry name" value="Peptidase_S8/S53_dom"/>
</dbReference>
<evidence type="ECO:0000256" key="1">
    <source>
        <dbReference type="ARBA" id="ARBA00011073"/>
    </source>
</evidence>
<feature type="active site" description="Charge relay system" evidence="5">
    <location>
        <position position="200"/>
    </location>
</feature>
<evidence type="ECO:0000259" key="8">
    <source>
        <dbReference type="Pfam" id="PF00082"/>
    </source>
</evidence>
<gene>
    <name evidence="9" type="primary">SUB2</name>
    <name evidence="9" type="ORF">CTA1_6403</name>
</gene>
<comment type="caution">
    <text evidence="9">The sequence shown here is derived from an EMBL/GenBank/DDBJ whole genome shotgun (WGS) entry which is preliminary data.</text>
</comment>
<keyword evidence="3 5" id="KW-0378">Hydrolase</keyword>
<keyword evidence="2 5" id="KW-0645">Protease</keyword>
<dbReference type="Proteomes" id="UP000310108">
    <property type="component" value="Unassembled WGS sequence"/>
</dbReference>
<dbReference type="PANTHER" id="PTHR43806">
    <property type="entry name" value="PEPTIDASE S8"/>
    <property type="match status" value="1"/>
</dbReference>
<dbReference type="PRINTS" id="PR00723">
    <property type="entry name" value="SUBTILISIN"/>
</dbReference>
<feature type="signal peptide" evidence="7">
    <location>
        <begin position="1"/>
        <end position="21"/>
    </location>
</feature>
<dbReference type="InterPro" id="IPR050131">
    <property type="entry name" value="Peptidase_S8_subtilisin-like"/>
</dbReference>
<dbReference type="PROSITE" id="PS51892">
    <property type="entry name" value="SUBTILASE"/>
    <property type="match status" value="1"/>
</dbReference>
<keyword evidence="7" id="KW-0732">Signal</keyword>
<dbReference type="STRING" id="1306861.A0A4U6XEA5"/>
<proteinExistence type="inferred from homology"/>
<evidence type="ECO:0000256" key="3">
    <source>
        <dbReference type="ARBA" id="ARBA00022801"/>
    </source>
</evidence>
<name>A0A4U6XEA5_9PEZI</name>
<evidence type="ECO:0000256" key="2">
    <source>
        <dbReference type="ARBA" id="ARBA00022670"/>
    </source>
</evidence>
<evidence type="ECO:0000256" key="7">
    <source>
        <dbReference type="SAM" id="SignalP"/>
    </source>
</evidence>
<evidence type="ECO:0000313" key="10">
    <source>
        <dbReference type="Proteomes" id="UP000310108"/>
    </source>
</evidence>
<feature type="active site" description="Charge relay system" evidence="5">
    <location>
        <position position="408"/>
    </location>
</feature>
<dbReference type="InterPro" id="IPR015500">
    <property type="entry name" value="Peptidase_S8_subtilisin-rel"/>
</dbReference>
<feature type="region of interest" description="Disordered" evidence="6">
    <location>
        <begin position="104"/>
        <end position="140"/>
    </location>
</feature>
<comment type="similarity">
    <text evidence="1 5">Belongs to the peptidase S8 family.</text>
</comment>
<evidence type="ECO:0000256" key="6">
    <source>
        <dbReference type="SAM" id="MobiDB-lite"/>
    </source>
</evidence>
<dbReference type="CDD" id="cd00306">
    <property type="entry name" value="Peptidases_S8_S53"/>
    <property type="match status" value="1"/>
</dbReference>
<dbReference type="Gene3D" id="3.40.50.200">
    <property type="entry name" value="Peptidase S8/S53 domain"/>
    <property type="match status" value="1"/>
</dbReference>
<dbReference type="EMBL" id="PJEX01000153">
    <property type="protein sequence ID" value="TKW54130.1"/>
    <property type="molecule type" value="Genomic_DNA"/>
</dbReference>
<dbReference type="GO" id="GO:0004252">
    <property type="term" value="F:serine-type endopeptidase activity"/>
    <property type="evidence" value="ECO:0007669"/>
    <property type="project" value="UniProtKB-UniRule"/>
</dbReference>
<keyword evidence="10" id="KW-1185">Reference proteome</keyword>
<evidence type="ECO:0000256" key="5">
    <source>
        <dbReference type="PROSITE-ProRule" id="PRU01240"/>
    </source>
</evidence>
<accession>A0A4U6XEA5</accession>
<organism evidence="9 10">
    <name type="scientific">Colletotrichum tanaceti</name>
    <dbReference type="NCBI Taxonomy" id="1306861"/>
    <lineage>
        <taxon>Eukaryota</taxon>
        <taxon>Fungi</taxon>
        <taxon>Dikarya</taxon>
        <taxon>Ascomycota</taxon>
        <taxon>Pezizomycotina</taxon>
        <taxon>Sordariomycetes</taxon>
        <taxon>Hypocreomycetidae</taxon>
        <taxon>Glomerellales</taxon>
        <taxon>Glomerellaceae</taxon>
        <taxon>Colletotrichum</taxon>
        <taxon>Colletotrichum destructivum species complex</taxon>
    </lineage>
</organism>
<dbReference type="GO" id="GO:0006508">
    <property type="term" value="P:proteolysis"/>
    <property type="evidence" value="ECO:0007669"/>
    <property type="project" value="UniProtKB-KW"/>
</dbReference>